<dbReference type="InterPro" id="IPR008042">
    <property type="entry name" value="Retrotrans_Pao"/>
</dbReference>
<dbReference type="AlphaFoldDB" id="A0A8X6QJL9"/>
<dbReference type="Pfam" id="PF05380">
    <property type="entry name" value="Peptidase_A17"/>
    <property type="match status" value="1"/>
</dbReference>
<dbReference type="PANTHER" id="PTHR47331">
    <property type="entry name" value="PHD-TYPE DOMAIN-CONTAINING PROTEIN"/>
    <property type="match status" value="1"/>
</dbReference>
<reference evidence="1" key="1">
    <citation type="submission" date="2020-08" db="EMBL/GenBank/DDBJ databases">
        <title>Multicomponent nature underlies the extraordinary mechanical properties of spider dragline silk.</title>
        <authorList>
            <person name="Kono N."/>
            <person name="Nakamura H."/>
            <person name="Mori M."/>
            <person name="Yoshida Y."/>
            <person name="Ohtoshi R."/>
            <person name="Malay A.D."/>
            <person name="Moran D.A.P."/>
            <person name="Tomita M."/>
            <person name="Numata K."/>
            <person name="Arakawa K."/>
        </authorList>
    </citation>
    <scope>NUCLEOTIDE SEQUENCE</scope>
</reference>
<protein>
    <submittedName>
        <fullName evidence="1">Integrase catalytic domain-containing protein</fullName>
    </submittedName>
</protein>
<keyword evidence="2" id="KW-1185">Reference proteome</keyword>
<comment type="caution">
    <text evidence="1">The sequence shown here is derived from an EMBL/GenBank/DDBJ whole genome shotgun (WGS) entry which is preliminary data.</text>
</comment>
<accession>A0A8X6QJL9</accession>
<evidence type="ECO:0000313" key="1">
    <source>
        <dbReference type="EMBL" id="GFU18036.1"/>
    </source>
</evidence>
<gene>
    <name evidence="1" type="primary">AVEN_44586_1</name>
    <name evidence="1" type="ORF">NPIL_445181</name>
</gene>
<dbReference type="EMBL" id="BMAW01080092">
    <property type="protein sequence ID" value="GFU18036.1"/>
    <property type="molecule type" value="Genomic_DNA"/>
</dbReference>
<sequence>MVMKNADTGRSKTDLPALYDELEAKIRALESLGRTQEKFGDFLSPLVEKGWESNVEFKHTNRNSGETSVLGIIWNLDEDTLMCKIDLEILSCRTKINKRLILSTVQKLYDLIGVLTPTALLPKLIILDLWKSHFSWDEELPPSVVNWFSKWLNEMYLLKDVTLSRFMNFNETSELHVFVDESVDGELVGEESNSNNVTDNENNVTSVDAVIVRKLTSSESPYKT</sequence>
<evidence type="ECO:0000313" key="2">
    <source>
        <dbReference type="Proteomes" id="UP000887013"/>
    </source>
</evidence>
<proteinExistence type="predicted"/>
<dbReference type="Proteomes" id="UP000887013">
    <property type="component" value="Unassembled WGS sequence"/>
</dbReference>
<dbReference type="OrthoDB" id="5967017at2759"/>
<name>A0A8X6QJL9_NEPPI</name>
<organism evidence="1 2">
    <name type="scientific">Nephila pilipes</name>
    <name type="common">Giant wood spider</name>
    <name type="synonym">Nephila maculata</name>
    <dbReference type="NCBI Taxonomy" id="299642"/>
    <lineage>
        <taxon>Eukaryota</taxon>
        <taxon>Metazoa</taxon>
        <taxon>Ecdysozoa</taxon>
        <taxon>Arthropoda</taxon>
        <taxon>Chelicerata</taxon>
        <taxon>Arachnida</taxon>
        <taxon>Araneae</taxon>
        <taxon>Araneomorphae</taxon>
        <taxon>Entelegynae</taxon>
        <taxon>Araneoidea</taxon>
        <taxon>Nephilidae</taxon>
        <taxon>Nephila</taxon>
    </lineage>
</organism>